<feature type="domain" description="LD-carboxypeptidase C-terminal" evidence="4">
    <location>
        <begin position="457"/>
        <end position="582"/>
    </location>
</feature>
<dbReference type="Gene3D" id="3.40.50.10740">
    <property type="entry name" value="Class I glutamine amidotransferase-like"/>
    <property type="match status" value="1"/>
</dbReference>
<dbReference type="SUPFAM" id="SSF141986">
    <property type="entry name" value="LD-carboxypeptidase A C-terminal domain-like"/>
    <property type="match status" value="1"/>
</dbReference>
<evidence type="ECO:0000313" key="5">
    <source>
        <dbReference type="EMBL" id="KAI1861169.1"/>
    </source>
</evidence>
<dbReference type="Pfam" id="PF17676">
    <property type="entry name" value="Peptidase_S66C"/>
    <property type="match status" value="1"/>
</dbReference>
<dbReference type="GO" id="GO:0016787">
    <property type="term" value="F:hydrolase activity"/>
    <property type="evidence" value="ECO:0007669"/>
    <property type="project" value="UniProtKB-KW"/>
</dbReference>
<comment type="similarity">
    <text evidence="1">Belongs to the peptidase S66 family.</text>
</comment>
<dbReference type="EMBL" id="JAFIMR010000030">
    <property type="protein sequence ID" value="KAI1861169.1"/>
    <property type="molecule type" value="Genomic_DNA"/>
</dbReference>
<dbReference type="InterPro" id="IPR029062">
    <property type="entry name" value="Class_I_gatase-like"/>
</dbReference>
<evidence type="ECO:0000259" key="4">
    <source>
        <dbReference type="Pfam" id="PF17676"/>
    </source>
</evidence>
<keyword evidence="6" id="KW-1185">Reference proteome</keyword>
<dbReference type="Gene3D" id="3.50.30.60">
    <property type="entry name" value="LD-carboxypeptidase A C-terminal domain-like"/>
    <property type="match status" value="1"/>
</dbReference>
<protein>
    <submittedName>
        <fullName evidence="5">Uncharacterized protein</fullName>
    </submittedName>
</protein>
<proteinExistence type="inferred from homology"/>
<gene>
    <name evidence="5" type="ORF">JX265_009788</name>
</gene>
<evidence type="ECO:0000313" key="6">
    <source>
        <dbReference type="Proteomes" id="UP000829685"/>
    </source>
</evidence>
<dbReference type="InterPro" id="IPR040449">
    <property type="entry name" value="Peptidase_S66_N"/>
</dbReference>
<dbReference type="InterPro" id="IPR003507">
    <property type="entry name" value="S66_fam"/>
</dbReference>
<feature type="domain" description="LD-carboxypeptidase N-terminal" evidence="3">
    <location>
        <begin position="252"/>
        <end position="373"/>
    </location>
</feature>
<dbReference type="Proteomes" id="UP000829685">
    <property type="component" value="Unassembled WGS sequence"/>
</dbReference>
<dbReference type="AlphaFoldDB" id="A0A9Q0AME5"/>
<keyword evidence="2" id="KW-0378">Hydrolase</keyword>
<evidence type="ECO:0000256" key="1">
    <source>
        <dbReference type="ARBA" id="ARBA00010233"/>
    </source>
</evidence>
<dbReference type="CDD" id="cd07062">
    <property type="entry name" value="Peptidase_S66_mccF_like"/>
    <property type="match status" value="1"/>
</dbReference>
<dbReference type="SUPFAM" id="SSF52317">
    <property type="entry name" value="Class I glutamine amidotransferase-like"/>
    <property type="match status" value="1"/>
</dbReference>
<sequence>MPAPTSEICGSGSNCELLTVNGTKAYRFKRGFEPGSHDYQKRFYEMPGVQGVARRDDKVETKVVMGETMMQWGCETDVQAKIKDAINSACRKEGGCDEGSPKSFDIRKWEGTSKEPSDAKLNIRLDGKYSNEKAKNALQEALQATAKGDSVTTNDQKWIVRATPSGSHWGMTDRGGKCAEKQFPNYVAINRFENGNLRESMEFRAELVEGKKNCLGVTIMGAIAGAINPIAGKFFGAVKVLFPKPLQPGGEIAFISPSYRINNEQRSAISRAKGLLSSRGYMVRELFTPDTGIQSSIANRLSELRAAFSDSSVSAVICTIGGPSFTELLPSLIADTELHGIIRANPKIVVGYSDITGLHWFLHAMTGLRTFYGPGAIPELCEPIAEKDDGYEGSALAFCVKHLFRAITDPEPIGDIARSATYAPAMPRIFFGDPESVEPTKLVPATGWTWLRPGKAQGRLFGGCLTVMARLAGVQAIVPDWNGRIVFFETATGDDDVSGNPLERVRAGMADLIAQGVFENAAGLVVGRPFGYDSPERKEEYMNVIKGLLCDGRLAEKKFPILFNVDFGHTTPMVTLPLDGLAVLDSEKDQFAIIESVLST</sequence>
<dbReference type="InterPro" id="IPR027478">
    <property type="entry name" value="LdcA_N"/>
</dbReference>
<dbReference type="InterPro" id="IPR027461">
    <property type="entry name" value="Carboxypeptidase_A_C_sf"/>
</dbReference>
<evidence type="ECO:0000256" key="2">
    <source>
        <dbReference type="ARBA" id="ARBA00022801"/>
    </source>
</evidence>
<dbReference type="PANTHER" id="PTHR30237:SF4">
    <property type="entry name" value="LD-CARBOXYPEPTIDASE C-TERMINAL DOMAIN-CONTAINING PROTEIN"/>
    <property type="match status" value="1"/>
</dbReference>
<comment type="caution">
    <text evidence="5">The sequence shown here is derived from an EMBL/GenBank/DDBJ whole genome shotgun (WGS) entry which is preliminary data.</text>
</comment>
<dbReference type="Pfam" id="PF02016">
    <property type="entry name" value="Peptidase_S66"/>
    <property type="match status" value="1"/>
</dbReference>
<dbReference type="PANTHER" id="PTHR30237">
    <property type="entry name" value="MURAMOYLTETRAPEPTIDE CARBOXYPEPTIDASE"/>
    <property type="match status" value="1"/>
</dbReference>
<organism evidence="5 6">
    <name type="scientific">Neoarthrinium moseri</name>
    <dbReference type="NCBI Taxonomy" id="1658444"/>
    <lineage>
        <taxon>Eukaryota</taxon>
        <taxon>Fungi</taxon>
        <taxon>Dikarya</taxon>
        <taxon>Ascomycota</taxon>
        <taxon>Pezizomycotina</taxon>
        <taxon>Sordariomycetes</taxon>
        <taxon>Xylariomycetidae</taxon>
        <taxon>Amphisphaeriales</taxon>
        <taxon>Apiosporaceae</taxon>
        <taxon>Neoarthrinium</taxon>
    </lineage>
</organism>
<reference evidence="5" key="1">
    <citation type="submission" date="2021-03" db="EMBL/GenBank/DDBJ databases">
        <title>Revisited historic fungal species revealed as producer of novel bioactive compounds through whole genome sequencing and comparative genomics.</title>
        <authorList>
            <person name="Vignolle G.A."/>
            <person name="Hochenegger N."/>
            <person name="Mach R.L."/>
            <person name="Mach-Aigner A.R."/>
            <person name="Javad Rahimi M."/>
            <person name="Salim K.A."/>
            <person name="Chan C.M."/>
            <person name="Lim L.B.L."/>
            <person name="Cai F."/>
            <person name="Druzhinina I.S."/>
            <person name="U'Ren J.M."/>
            <person name="Derntl C."/>
        </authorList>
    </citation>
    <scope>NUCLEOTIDE SEQUENCE</scope>
    <source>
        <strain evidence="5">TUCIM 5799</strain>
    </source>
</reference>
<evidence type="ECO:0000259" key="3">
    <source>
        <dbReference type="Pfam" id="PF02016"/>
    </source>
</evidence>
<name>A0A9Q0AME5_9PEZI</name>
<dbReference type="InterPro" id="IPR040921">
    <property type="entry name" value="Peptidase_S66C"/>
</dbReference>
<accession>A0A9Q0AME5</accession>